<dbReference type="SUPFAM" id="SSF53955">
    <property type="entry name" value="Lysozyme-like"/>
    <property type="match status" value="1"/>
</dbReference>
<comment type="similarity">
    <text evidence="2">Belongs to the peptidase C40 family.</text>
</comment>
<dbReference type="SUPFAM" id="SSF54001">
    <property type="entry name" value="Cysteine proteinases"/>
    <property type="match status" value="1"/>
</dbReference>
<dbReference type="PANTHER" id="PTHR47053">
    <property type="entry name" value="MUREIN DD-ENDOPEPTIDASE MEPH-RELATED"/>
    <property type="match status" value="1"/>
</dbReference>
<comment type="subcellular location">
    <subcellularLocation>
        <location evidence="1">Cell surface</location>
    </subcellularLocation>
</comment>
<evidence type="ECO:0000256" key="3">
    <source>
        <dbReference type="ARBA" id="ARBA00022670"/>
    </source>
</evidence>
<evidence type="ECO:0000313" key="11">
    <source>
        <dbReference type="Proteomes" id="UP000249070"/>
    </source>
</evidence>
<feature type="domain" description="NlpC/P60" evidence="6">
    <location>
        <begin position="215"/>
        <end position="338"/>
    </location>
</feature>
<gene>
    <name evidence="8" type="ORF">DKP91_10190</name>
    <name evidence="9" type="ORF">DTPHA_602675</name>
</gene>
<dbReference type="GO" id="GO:0009986">
    <property type="term" value="C:cell surface"/>
    <property type="evidence" value="ECO:0007669"/>
    <property type="project" value="UniProtKB-SubCell"/>
</dbReference>
<dbReference type="Proteomes" id="UP000183509">
    <property type="component" value="Unassembled WGS sequence"/>
</dbReference>
<dbReference type="Pfam" id="PF13702">
    <property type="entry name" value="Lysozyme_like"/>
    <property type="match status" value="1"/>
</dbReference>
<dbReference type="GO" id="GO:0006508">
    <property type="term" value="P:proteolysis"/>
    <property type="evidence" value="ECO:0007669"/>
    <property type="project" value="UniProtKB-KW"/>
</dbReference>
<protein>
    <submittedName>
        <fullName evidence="7">NlpC/P60 family lipoprotein</fullName>
    </submittedName>
    <submittedName>
        <fullName evidence="8">Peptidase P60</fullName>
    </submittedName>
</protein>
<reference evidence="8 11" key="3">
    <citation type="submission" date="2018-05" db="EMBL/GenBank/DDBJ databases">
        <title>Vancomycin-resistant Enterococcus faecium strain from Chelyabinsk, Russia.</title>
        <authorList>
            <person name="Gostev V."/>
            <person name="Goncharov A."/>
            <person name="Kolodzhieva V."/>
            <person name="Suvorov A."/>
            <person name="Sidorenko S."/>
            <person name="Zueva L."/>
        </authorList>
    </citation>
    <scope>NUCLEOTIDE SEQUENCE [LARGE SCALE GENOMIC DNA]</scope>
    <source>
        <strain evidence="8 11">20</strain>
    </source>
</reference>
<dbReference type="SMR" id="A0A0D3RJL8"/>
<evidence type="ECO:0000313" key="7">
    <source>
        <dbReference type="EMBL" id="AJS09810.1"/>
    </source>
</evidence>
<dbReference type="MEROPS" id="C40.007"/>
<dbReference type="InterPro" id="IPR000064">
    <property type="entry name" value="NLP_P60_dom"/>
</dbReference>
<dbReference type="InterPro" id="IPR038765">
    <property type="entry name" value="Papain-like_cys_pep_sf"/>
</dbReference>
<dbReference type="InterPro" id="IPR051202">
    <property type="entry name" value="Peptidase_C40"/>
</dbReference>
<dbReference type="GO" id="GO:0008234">
    <property type="term" value="F:cysteine-type peptidase activity"/>
    <property type="evidence" value="ECO:0007669"/>
    <property type="project" value="UniProtKB-KW"/>
</dbReference>
<dbReference type="EMBL" id="KP001176">
    <property type="protein sequence ID" value="AJS09810.1"/>
    <property type="molecule type" value="Genomic_DNA"/>
</dbReference>
<keyword evidence="5" id="KW-0788">Thiol protease</keyword>
<evidence type="ECO:0000256" key="4">
    <source>
        <dbReference type="ARBA" id="ARBA00022801"/>
    </source>
</evidence>
<evidence type="ECO:0000313" key="10">
    <source>
        <dbReference type="Proteomes" id="UP000183509"/>
    </source>
</evidence>
<organism evidence="7">
    <name type="scientific">Enterococcus faecium</name>
    <name type="common">Streptococcus faecium</name>
    <dbReference type="NCBI Taxonomy" id="1352"/>
    <lineage>
        <taxon>Bacteria</taxon>
        <taxon>Bacillati</taxon>
        <taxon>Bacillota</taxon>
        <taxon>Bacilli</taxon>
        <taxon>Lactobacillales</taxon>
        <taxon>Enterococcaceae</taxon>
        <taxon>Enterococcus</taxon>
    </lineage>
</organism>
<name>A0A0D3RJL8_ENTFC</name>
<dbReference type="Gene3D" id="1.10.530.10">
    <property type="match status" value="1"/>
</dbReference>
<dbReference type="CDD" id="cd16891">
    <property type="entry name" value="CwlT-like"/>
    <property type="match status" value="1"/>
</dbReference>
<evidence type="ECO:0000256" key="1">
    <source>
        <dbReference type="ARBA" id="ARBA00004241"/>
    </source>
</evidence>
<evidence type="ECO:0000313" key="9">
    <source>
        <dbReference type="EMBL" id="SAM53071.1"/>
    </source>
</evidence>
<proteinExistence type="inferred from homology"/>
<dbReference type="Pfam" id="PF00877">
    <property type="entry name" value="NLPC_P60"/>
    <property type="match status" value="1"/>
</dbReference>
<dbReference type="Gene3D" id="3.90.1720.10">
    <property type="entry name" value="endopeptidase domain like (from Nostoc punctiforme)"/>
    <property type="match status" value="1"/>
</dbReference>
<dbReference type="PROSITE" id="PS51935">
    <property type="entry name" value="NLPC_P60"/>
    <property type="match status" value="1"/>
</dbReference>
<sequence length="340" mass="37958">MKLKITVICSVVFSLFFFLLLFLVIFFADDTDSGENNKDSSIPQGGVTVSPEVLAHRPLIEKYGKEYGIEDYVSYILAIMQVESGGTAEDVMQSSESLGLPPNSLSTEESIKQGVKYFSELLTSAEQQGVDIDSVIQSYNYGGGFLNYVRSHGKKYTYELAEQFSKEKSGGQKADYPNPIAIPVNGGWRYNYGNQFYVQLVSQYLTDTSPTEFDDETVQVIMDEALKYEGFPYVFGGASPTTSFDCSGLIQWVYDKAGISLPRVAQDQYDATQEISMEEAQAGDLIFFHSTYNAGTYVTHVAIYLEGNRFYHAGDPIGYGDLSSRYWQDHLIGARRVIHN</sequence>
<dbReference type="EMBL" id="FKLM01000073">
    <property type="protein sequence ID" value="SAM53071.1"/>
    <property type="molecule type" value="Genomic_DNA"/>
</dbReference>
<keyword evidence="3" id="KW-0645">Protease</keyword>
<dbReference type="PANTHER" id="PTHR47053:SF5">
    <property type="entry name" value="BIFUNCTIONAL MURAMIDASE_DL-ENDOPEPTIDASE CWLT"/>
    <property type="match status" value="1"/>
</dbReference>
<dbReference type="Proteomes" id="UP000249070">
    <property type="component" value="Unassembled WGS sequence"/>
</dbReference>
<keyword evidence="7" id="KW-0449">Lipoprotein</keyword>
<evidence type="ECO:0000256" key="5">
    <source>
        <dbReference type="ARBA" id="ARBA00022807"/>
    </source>
</evidence>
<reference evidence="7" key="1">
    <citation type="submission" date="2014-10" db="EMBL/GenBank/DDBJ databases">
        <title>Spread of Tn5801 among enterococcal species from different origins.</title>
        <authorList>
            <person name="Leon-Sampedro R."/>
            <person name="Novais C."/>
            <person name="Peixe L."/>
            <person name="Baquero F."/>
            <person name="Coque T.M."/>
        </authorList>
    </citation>
    <scope>NUCLEOTIDE SEQUENCE</scope>
    <source>
        <strain evidence="7">E240</strain>
    </source>
</reference>
<dbReference type="EMBL" id="QHGU01000050">
    <property type="protein sequence ID" value="PZM55320.1"/>
    <property type="molecule type" value="Genomic_DNA"/>
</dbReference>
<evidence type="ECO:0000256" key="2">
    <source>
        <dbReference type="ARBA" id="ARBA00007074"/>
    </source>
</evidence>
<dbReference type="RefSeq" id="WP_000768373.1">
    <property type="nucleotide sequence ID" value="NZ_AP022341.1"/>
</dbReference>
<dbReference type="InterPro" id="IPR023346">
    <property type="entry name" value="Lysozyme-like_dom_sf"/>
</dbReference>
<dbReference type="InterPro" id="IPR047194">
    <property type="entry name" value="CwlT-like_lysozyme"/>
</dbReference>
<dbReference type="AlphaFoldDB" id="A0A0D3RJL8"/>
<accession>A0A0D3RJL8</accession>
<reference evidence="9 10" key="2">
    <citation type="submission" date="2016-04" db="EMBL/GenBank/DDBJ databases">
        <authorList>
            <person name="Millard A."/>
        </authorList>
    </citation>
    <scope>NUCLEOTIDE SEQUENCE [LARGE SCALE GENOMIC DNA]</scope>
    <source>
        <strain evidence="9">Isolate 22</strain>
    </source>
</reference>
<keyword evidence="4" id="KW-0378">Hydrolase</keyword>
<evidence type="ECO:0000259" key="6">
    <source>
        <dbReference type="PROSITE" id="PS51935"/>
    </source>
</evidence>
<evidence type="ECO:0000313" key="8">
    <source>
        <dbReference type="EMBL" id="PZM55320.1"/>
    </source>
</evidence>
<dbReference type="OMA" id="EAVANNW"/>
<dbReference type="GeneID" id="93824172"/>